<keyword evidence="3" id="KW-0012">Acyltransferase</keyword>
<evidence type="ECO:0000313" key="5">
    <source>
        <dbReference type="Proteomes" id="UP000681610"/>
    </source>
</evidence>
<keyword evidence="2" id="KW-0808">Transferase</keyword>
<dbReference type="InterPro" id="IPR042122">
    <property type="entry name" value="Ser_AcTrfase_N_sf"/>
</dbReference>
<dbReference type="SUPFAM" id="SSF51161">
    <property type="entry name" value="Trimeric LpxA-like enzymes"/>
    <property type="match status" value="1"/>
</dbReference>
<accession>A0ABS3PYI5</accession>
<dbReference type="InterPro" id="IPR011004">
    <property type="entry name" value="Trimer_LpxA-like_sf"/>
</dbReference>
<reference evidence="4 5" key="1">
    <citation type="submission" date="2021-03" db="EMBL/GenBank/DDBJ databases">
        <title>Isolation and description of Capnocytophaga bilenii sp. nov., a novel Capnocytophaga species, isolated from a gingivitis subject.</title>
        <authorList>
            <person name="Antezack A."/>
            <person name="Monnet-Corti V."/>
            <person name="La Scola B."/>
        </authorList>
    </citation>
    <scope>NUCLEOTIDE SEQUENCE [LARGE SCALE GENOMIC DNA]</scope>
    <source>
        <strain evidence="4 5">Marseille-Q4570</strain>
    </source>
</reference>
<protein>
    <submittedName>
        <fullName evidence="4">Serine acetyltransferase</fullName>
    </submittedName>
</protein>
<evidence type="ECO:0000256" key="3">
    <source>
        <dbReference type="ARBA" id="ARBA00023315"/>
    </source>
</evidence>
<dbReference type="CDD" id="cd03354">
    <property type="entry name" value="LbH_SAT"/>
    <property type="match status" value="1"/>
</dbReference>
<dbReference type="RefSeq" id="WP_208058895.1">
    <property type="nucleotide sequence ID" value="NZ_JAGDYP010000005.1"/>
</dbReference>
<keyword evidence="5" id="KW-1185">Reference proteome</keyword>
<name>A0ABS3PYI5_9FLAO</name>
<organism evidence="4 5">
    <name type="scientific">Capnocytophaga bilenii</name>
    <dbReference type="NCBI Taxonomy" id="2819369"/>
    <lineage>
        <taxon>Bacteria</taxon>
        <taxon>Pseudomonadati</taxon>
        <taxon>Bacteroidota</taxon>
        <taxon>Flavobacteriia</taxon>
        <taxon>Flavobacteriales</taxon>
        <taxon>Flavobacteriaceae</taxon>
        <taxon>Capnocytophaga</taxon>
    </lineage>
</organism>
<dbReference type="Proteomes" id="UP000681610">
    <property type="component" value="Unassembled WGS sequence"/>
</dbReference>
<evidence type="ECO:0000256" key="1">
    <source>
        <dbReference type="ARBA" id="ARBA00022605"/>
    </source>
</evidence>
<evidence type="ECO:0000313" key="4">
    <source>
        <dbReference type="EMBL" id="MBO1884400.1"/>
    </source>
</evidence>
<gene>
    <name evidence="4" type="ORF">J4N46_08215</name>
</gene>
<dbReference type="Gene3D" id="2.160.10.10">
    <property type="entry name" value="Hexapeptide repeat proteins"/>
    <property type="match status" value="1"/>
</dbReference>
<evidence type="ECO:0000256" key="2">
    <source>
        <dbReference type="ARBA" id="ARBA00022679"/>
    </source>
</evidence>
<dbReference type="InterPro" id="IPR045304">
    <property type="entry name" value="LbH_SAT"/>
</dbReference>
<proteinExistence type="predicted"/>
<dbReference type="PANTHER" id="PTHR42811">
    <property type="entry name" value="SERINE ACETYLTRANSFERASE"/>
    <property type="match status" value="1"/>
</dbReference>
<keyword evidence="1" id="KW-0028">Amino-acid biosynthesis</keyword>
<dbReference type="EMBL" id="JAGDYP010000005">
    <property type="protein sequence ID" value="MBO1884400.1"/>
    <property type="molecule type" value="Genomic_DNA"/>
</dbReference>
<sequence>MNLRKSFITTLYEESKTIKHHIGKQRITTFIESLFEYLFLIDERSCRSKASIEVRYDELCCDFVNIVSDFVGEEHSKEEIEGYYNSILPDIYEQLKGDAIFYIDSDPAASSVREVQVTYPGFFAIMVYRIAHQLWLQKVPLLPRILSELAHSRTGIDIHPAAVVGNPFMIDHGTGIVIGETTIIGNYVKVYQGVTLGALSVSVNKAHTKRHPTIEDNVVIYSGATILGGDTVIGHDSVIGGNVWLTNSIEPFTKVFHKSQIIVKDNEVYEEPINFVI</sequence>
<dbReference type="Gene3D" id="1.10.3130.10">
    <property type="entry name" value="serine acetyltransferase, domain 1"/>
    <property type="match status" value="1"/>
</dbReference>
<comment type="caution">
    <text evidence="4">The sequence shown here is derived from an EMBL/GenBank/DDBJ whole genome shotgun (WGS) entry which is preliminary data.</text>
</comment>